<evidence type="ECO:0000313" key="2">
    <source>
        <dbReference type="EMBL" id="CAB4171804.1"/>
    </source>
</evidence>
<dbReference type="EMBL" id="LR797291">
    <property type="protein sequence ID" value="CAB4199737.1"/>
    <property type="molecule type" value="Genomic_DNA"/>
</dbReference>
<evidence type="ECO:0000313" key="3">
    <source>
        <dbReference type="EMBL" id="CAB4183979.1"/>
    </source>
</evidence>
<accession>A0A6J5SJX1</accession>
<evidence type="ECO:0000313" key="4">
    <source>
        <dbReference type="EMBL" id="CAB4199737.1"/>
    </source>
</evidence>
<protein>
    <recommendedName>
        <fullName evidence="1">PD-(D/E)XK endonuclease-like domain-containing protein</fullName>
    </recommendedName>
</protein>
<reference evidence="5" key="1">
    <citation type="submission" date="2020-05" db="EMBL/GenBank/DDBJ databases">
        <authorList>
            <person name="Chiriac C."/>
            <person name="Salcher M."/>
            <person name="Ghai R."/>
            <person name="Kavagutti S V."/>
        </authorList>
    </citation>
    <scope>NUCLEOTIDE SEQUENCE</scope>
</reference>
<name>A0A6J5SJX1_9CAUD</name>
<gene>
    <name evidence="3" type="ORF">UFOVP1097_16</name>
    <name evidence="4" type="ORF">UFOVP1349_10</name>
    <name evidence="5" type="ORF">UFOVP1456_47</name>
    <name evidence="2" type="ORF">UFOVP925_33</name>
</gene>
<dbReference type="EMBL" id="LR796876">
    <property type="protein sequence ID" value="CAB4171804.1"/>
    <property type="molecule type" value="Genomic_DNA"/>
</dbReference>
<dbReference type="Pfam" id="PF12705">
    <property type="entry name" value="PDDEXK_1"/>
    <property type="match status" value="1"/>
</dbReference>
<proteinExistence type="predicted"/>
<evidence type="ECO:0000313" key="5">
    <source>
        <dbReference type="EMBL" id="CAB4214570.1"/>
    </source>
</evidence>
<evidence type="ECO:0000259" key="1">
    <source>
        <dbReference type="Pfam" id="PF12705"/>
    </source>
</evidence>
<organism evidence="5">
    <name type="scientific">uncultured Caudovirales phage</name>
    <dbReference type="NCBI Taxonomy" id="2100421"/>
    <lineage>
        <taxon>Viruses</taxon>
        <taxon>Duplodnaviria</taxon>
        <taxon>Heunggongvirae</taxon>
        <taxon>Uroviricota</taxon>
        <taxon>Caudoviricetes</taxon>
        <taxon>Peduoviridae</taxon>
        <taxon>Maltschvirus</taxon>
        <taxon>Maltschvirus maltsch</taxon>
    </lineage>
</organism>
<feature type="domain" description="PD-(D/E)XK endonuclease-like" evidence="1">
    <location>
        <begin position="6"/>
        <end position="204"/>
    </location>
</feature>
<dbReference type="EMBL" id="LR797048">
    <property type="protein sequence ID" value="CAB4183979.1"/>
    <property type="molecule type" value="Genomic_DNA"/>
</dbReference>
<sequence>MKLQHYSPSSLNLFCAAPAMFILEKVLGHRQPVGSPAHRGTAVEAGVTAGLMEPNKPLPECIAVAEAKYDQVTALSSDARRADYRETIGGMVTSALEELRPYGVPSHTQGKVEWYPEGLSVPILGYYDFHWADHNITTDLKTTEKLPSAVKIAHARQVSLYVTSNNADPRASYITPKKRATYRVDNINEHRAALHQIALRVEKFLSLSDDPQFFTDIIAPDFESFYWGGPARQIGFEVWKF</sequence>
<dbReference type="EMBL" id="LR797404">
    <property type="protein sequence ID" value="CAB4214570.1"/>
    <property type="molecule type" value="Genomic_DNA"/>
</dbReference>
<dbReference type="InterPro" id="IPR038726">
    <property type="entry name" value="PDDEXK_AddAB-type"/>
</dbReference>